<dbReference type="PANTHER" id="PTHR24346:SF82">
    <property type="entry name" value="KP78A-RELATED"/>
    <property type="match status" value="1"/>
</dbReference>
<accession>A0A368H596</accession>
<evidence type="ECO:0000256" key="6">
    <source>
        <dbReference type="PROSITE-ProRule" id="PRU10141"/>
    </source>
</evidence>
<dbReference type="PROSITE" id="PS00108">
    <property type="entry name" value="PROTEIN_KINASE_ST"/>
    <property type="match status" value="1"/>
</dbReference>
<dbReference type="STRING" id="29170.A0A368H596"/>
<evidence type="ECO:0000256" key="7">
    <source>
        <dbReference type="RuleBase" id="RU000304"/>
    </source>
</evidence>
<evidence type="ECO:0000259" key="8">
    <source>
        <dbReference type="PROSITE" id="PS50011"/>
    </source>
</evidence>
<evidence type="ECO:0000256" key="5">
    <source>
        <dbReference type="ARBA" id="ARBA00022840"/>
    </source>
</evidence>
<dbReference type="InterPro" id="IPR008271">
    <property type="entry name" value="Ser/Thr_kinase_AS"/>
</dbReference>
<dbReference type="Pfam" id="PF00069">
    <property type="entry name" value="Pkinase"/>
    <property type="match status" value="1"/>
</dbReference>
<dbReference type="GO" id="GO:0035556">
    <property type="term" value="P:intracellular signal transduction"/>
    <property type="evidence" value="ECO:0007669"/>
    <property type="project" value="TreeGrafter"/>
</dbReference>
<evidence type="ECO:0000313" key="9">
    <source>
        <dbReference type="EMBL" id="RCN51781.1"/>
    </source>
</evidence>
<feature type="domain" description="Protein kinase" evidence="8">
    <location>
        <begin position="67"/>
        <end position="324"/>
    </location>
</feature>
<dbReference type="PROSITE" id="PS50011">
    <property type="entry name" value="PROTEIN_KINASE_DOM"/>
    <property type="match status" value="1"/>
</dbReference>
<dbReference type="InterPro" id="IPR011009">
    <property type="entry name" value="Kinase-like_dom_sf"/>
</dbReference>
<dbReference type="InterPro" id="IPR000719">
    <property type="entry name" value="Prot_kinase_dom"/>
</dbReference>
<keyword evidence="10" id="KW-1185">Reference proteome</keyword>
<dbReference type="Proteomes" id="UP000252519">
    <property type="component" value="Unassembled WGS sequence"/>
</dbReference>
<keyword evidence="4 9" id="KW-0418">Kinase</keyword>
<dbReference type="OrthoDB" id="193931at2759"/>
<dbReference type="PANTHER" id="PTHR24346">
    <property type="entry name" value="MAP/MICROTUBULE AFFINITY-REGULATING KINASE"/>
    <property type="match status" value="1"/>
</dbReference>
<dbReference type="EMBL" id="JOJR01000011">
    <property type="protein sequence ID" value="RCN51781.1"/>
    <property type="molecule type" value="Genomic_DNA"/>
</dbReference>
<dbReference type="GO" id="GO:0050321">
    <property type="term" value="F:tau-protein kinase activity"/>
    <property type="evidence" value="ECO:0007669"/>
    <property type="project" value="TreeGrafter"/>
</dbReference>
<dbReference type="PROSITE" id="PS00107">
    <property type="entry name" value="PROTEIN_KINASE_ATP"/>
    <property type="match status" value="1"/>
</dbReference>
<dbReference type="FunFam" id="1.10.510.10:FF:000658">
    <property type="entry name" value="Protein CBG12184"/>
    <property type="match status" value="1"/>
</dbReference>
<feature type="binding site" evidence="6">
    <location>
        <position position="95"/>
    </location>
    <ligand>
        <name>ATP</name>
        <dbReference type="ChEBI" id="CHEBI:30616"/>
    </ligand>
</feature>
<dbReference type="Gene3D" id="1.10.510.10">
    <property type="entry name" value="Transferase(Phosphotransferase) domain 1"/>
    <property type="match status" value="1"/>
</dbReference>
<comment type="similarity">
    <text evidence="7">Belongs to the protein kinase superfamily.</text>
</comment>
<evidence type="ECO:0000313" key="10">
    <source>
        <dbReference type="Proteomes" id="UP000252519"/>
    </source>
</evidence>
<proteinExistence type="inferred from homology"/>
<evidence type="ECO:0000256" key="3">
    <source>
        <dbReference type="ARBA" id="ARBA00022741"/>
    </source>
</evidence>
<keyword evidence="2" id="KW-0808">Transferase</keyword>
<protein>
    <submittedName>
        <fullName evidence="9">Kinase domain protein</fullName>
    </submittedName>
</protein>
<evidence type="ECO:0000256" key="4">
    <source>
        <dbReference type="ARBA" id="ARBA00022777"/>
    </source>
</evidence>
<evidence type="ECO:0000256" key="2">
    <source>
        <dbReference type="ARBA" id="ARBA00022679"/>
    </source>
</evidence>
<dbReference type="SMART" id="SM00220">
    <property type="entry name" value="S_TKc"/>
    <property type="match status" value="1"/>
</dbReference>
<keyword evidence="5 6" id="KW-0067">ATP-binding</keyword>
<comment type="caution">
    <text evidence="9">The sequence shown here is derived from an EMBL/GenBank/DDBJ whole genome shotgun (WGS) entry which is preliminary data.</text>
</comment>
<sequence>LISHSTSVGLVREEGTYLGHRHPNLGKVRTDLAMSTGETISSVHSETMDSDPDYKSLLGRLEREYRIKINEFLGKGSYSQVMKGLSDNKFSIAVKIIDTRVPSEYVRRFLPREMSLVRNLHHECVLRVFQVVDISHYVIFVTEYCDGGDLLQKIKRTKRVPENEAKGLFRQLIEALIYLQKCDIVHRDLKCENVLLDRHENVKLGDFGFARYLKPNEKANTFCGSRAYVAPEILRAIAYSGQTVDVWSAGVVLYVMVTGVMPYDDRNPQKMVERQLGHKIRFPKIEISVQVKTLIYEILHPFPPSRPTYKAICASDWLKNTPFMLKGGKDANSQSQEH</sequence>
<gene>
    <name evidence="9" type="ORF">ANCCAN_02141</name>
</gene>
<dbReference type="GO" id="GO:0005737">
    <property type="term" value="C:cytoplasm"/>
    <property type="evidence" value="ECO:0007669"/>
    <property type="project" value="TreeGrafter"/>
</dbReference>
<dbReference type="GO" id="GO:0000226">
    <property type="term" value="P:microtubule cytoskeleton organization"/>
    <property type="evidence" value="ECO:0007669"/>
    <property type="project" value="TreeGrafter"/>
</dbReference>
<dbReference type="GO" id="GO:0005524">
    <property type="term" value="F:ATP binding"/>
    <property type="evidence" value="ECO:0007669"/>
    <property type="project" value="UniProtKB-UniRule"/>
</dbReference>
<keyword evidence="3 6" id="KW-0547">Nucleotide-binding</keyword>
<organism evidence="9 10">
    <name type="scientific">Ancylostoma caninum</name>
    <name type="common">Dog hookworm</name>
    <dbReference type="NCBI Taxonomy" id="29170"/>
    <lineage>
        <taxon>Eukaryota</taxon>
        <taxon>Metazoa</taxon>
        <taxon>Ecdysozoa</taxon>
        <taxon>Nematoda</taxon>
        <taxon>Chromadorea</taxon>
        <taxon>Rhabditida</taxon>
        <taxon>Rhabditina</taxon>
        <taxon>Rhabditomorpha</taxon>
        <taxon>Strongyloidea</taxon>
        <taxon>Ancylostomatidae</taxon>
        <taxon>Ancylostomatinae</taxon>
        <taxon>Ancylostoma</taxon>
    </lineage>
</organism>
<dbReference type="InterPro" id="IPR017441">
    <property type="entry name" value="Protein_kinase_ATP_BS"/>
</dbReference>
<name>A0A368H596_ANCCA</name>
<keyword evidence="1 7" id="KW-0723">Serine/threonine-protein kinase</keyword>
<dbReference type="AlphaFoldDB" id="A0A368H596"/>
<feature type="non-terminal residue" evidence="9">
    <location>
        <position position="1"/>
    </location>
</feature>
<reference evidence="9 10" key="1">
    <citation type="submission" date="2014-10" db="EMBL/GenBank/DDBJ databases">
        <title>Draft genome of the hookworm Ancylostoma caninum.</title>
        <authorList>
            <person name="Mitreva M."/>
        </authorList>
    </citation>
    <scope>NUCLEOTIDE SEQUENCE [LARGE SCALE GENOMIC DNA]</scope>
    <source>
        <strain evidence="9 10">Baltimore</strain>
    </source>
</reference>
<evidence type="ECO:0000256" key="1">
    <source>
        <dbReference type="ARBA" id="ARBA00022527"/>
    </source>
</evidence>
<dbReference type="SUPFAM" id="SSF56112">
    <property type="entry name" value="Protein kinase-like (PK-like)"/>
    <property type="match status" value="1"/>
</dbReference>